<organism evidence="1">
    <name type="scientific">Populus alba</name>
    <name type="common">White poplar</name>
    <dbReference type="NCBI Taxonomy" id="43335"/>
    <lineage>
        <taxon>Eukaryota</taxon>
        <taxon>Viridiplantae</taxon>
        <taxon>Streptophyta</taxon>
        <taxon>Embryophyta</taxon>
        <taxon>Tracheophyta</taxon>
        <taxon>Spermatophyta</taxon>
        <taxon>Magnoliopsida</taxon>
        <taxon>eudicotyledons</taxon>
        <taxon>Gunneridae</taxon>
        <taxon>Pentapetalae</taxon>
        <taxon>rosids</taxon>
        <taxon>fabids</taxon>
        <taxon>Malpighiales</taxon>
        <taxon>Salicaceae</taxon>
        <taxon>Saliceae</taxon>
        <taxon>Populus</taxon>
    </lineage>
</organism>
<name>A0A4U5R0X8_POPAL</name>
<dbReference type="AlphaFoldDB" id="A0A4U5R0X8"/>
<dbReference type="EMBL" id="RCHU01000085">
    <property type="protein sequence ID" value="TKS15637.1"/>
    <property type="molecule type" value="Genomic_DNA"/>
</dbReference>
<proteinExistence type="predicted"/>
<accession>A0A4U5R0X8</accession>
<gene>
    <name evidence="1" type="ORF">D5086_0000031570</name>
</gene>
<protein>
    <submittedName>
        <fullName evidence="1">Uncharacterized protein</fullName>
    </submittedName>
</protein>
<sequence length="126" mass="13823">MVLKASLFQGIHGFCFTRSLPLRHCPSDQKQRINTSCQLANALVFVSPGNQVGVGSPEEDLNQHPSITDTTNIALLHCFASWERIQNNHALTPIFSGSICCNSAGSCIKELNSLSREVIMSKLRHS</sequence>
<evidence type="ECO:0000313" key="1">
    <source>
        <dbReference type="EMBL" id="TKS15637.1"/>
    </source>
</evidence>
<reference evidence="1" key="1">
    <citation type="submission" date="2018-10" db="EMBL/GenBank/DDBJ databases">
        <title>Population genomic analysis revealed the cold adaptation of white poplar.</title>
        <authorList>
            <person name="Liu Y.-J."/>
        </authorList>
    </citation>
    <scope>NUCLEOTIDE SEQUENCE [LARGE SCALE GENOMIC DNA]</scope>
    <source>
        <strain evidence="1">PAL-ZL1</strain>
    </source>
</reference>
<comment type="caution">
    <text evidence="1">The sequence shown here is derived from an EMBL/GenBank/DDBJ whole genome shotgun (WGS) entry which is preliminary data.</text>
</comment>